<comment type="catalytic activity">
    <reaction evidence="19">
        <text>octanoyl-CoA + H2O = octanoate + CoA + H(+)</text>
        <dbReference type="Rhea" id="RHEA:30143"/>
        <dbReference type="ChEBI" id="CHEBI:15377"/>
        <dbReference type="ChEBI" id="CHEBI:15378"/>
        <dbReference type="ChEBI" id="CHEBI:25646"/>
        <dbReference type="ChEBI" id="CHEBI:57287"/>
        <dbReference type="ChEBI" id="CHEBI:57386"/>
    </reaction>
    <physiologicalReaction direction="left-to-right" evidence="19">
        <dbReference type="Rhea" id="RHEA:30144"/>
    </physiologicalReaction>
</comment>
<comment type="catalytic activity">
    <reaction evidence="13">
        <text>(5Z,8Z,11Z,14Z)-eicosatetraenoyl-CoA + H2O = (5Z,8Z,11Z,14Z)-eicosatetraenoate + CoA + H(+)</text>
        <dbReference type="Rhea" id="RHEA:40151"/>
        <dbReference type="ChEBI" id="CHEBI:15377"/>
        <dbReference type="ChEBI" id="CHEBI:15378"/>
        <dbReference type="ChEBI" id="CHEBI:32395"/>
        <dbReference type="ChEBI" id="CHEBI:57287"/>
        <dbReference type="ChEBI" id="CHEBI:57368"/>
    </reaction>
    <physiologicalReaction direction="left-to-right" evidence="13">
        <dbReference type="Rhea" id="RHEA:40152"/>
    </physiologicalReaction>
</comment>
<evidence type="ECO:0000313" key="26">
    <source>
        <dbReference type="Proteomes" id="UP000199474"/>
    </source>
</evidence>
<evidence type="ECO:0000256" key="21">
    <source>
        <dbReference type="ARBA" id="ARBA00047969"/>
    </source>
</evidence>
<evidence type="ECO:0000256" key="2">
    <source>
        <dbReference type="ARBA" id="ARBA00004496"/>
    </source>
</evidence>
<evidence type="ECO:0000256" key="20">
    <source>
        <dbReference type="ARBA" id="ARBA00047734"/>
    </source>
</evidence>
<dbReference type="STRING" id="640948.SAMN05216238_103206"/>
<evidence type="ECO:0000256" key="14">
    <source>
        <dbReference type="ARBA" id="ARBA00037002"/>
    </source>
</evidence>
<dbReference type="InterPro" id="IPR003736">
    <property type="entry name" value="PAAI_dom"/>
</dbReference>
<proteinExistence type="inferred from homology"/>
<dbReference type="GO" id="GO:0005737">
    <property type="term" value="C:cytoplasm"/>
    <property type="evidence" value="ECO:0007669"/>
    <property type="project" value="UniProtKB-SubCell"/>
</dbReference>
<evidence type="ECO:0000256" key="9">
    <source>
        <dbReference type="ARBA" id="ARBA00022946"/>
    </source>
</evidence>
<evidence type="ECO:0000256" key="10">
    <source>
        <dbReference type="ARBA" id="ARBA00023098"/>
    </source>
</evidence>
<keyword evidence="9" id="KW-0809">Transit peptide</keyword>
<evidence type="ECO:0000256" key="23">
    <source>
        <dbReference type="ARBA" id="ARBA00048180"/>
    </source>
</evidence>
<evidence type="ECO:0000256" key="3">
    <source>
        <dbReference type="ARBA" id="ARBA00004632"/>
    </source>
</evidence>
<dbReference type="GO" id="GO:0016289">
    <property type="term" value="F:acyl-CoA hydrolase activity"/>
    <property type="evidence" value="ECO:0007669"/>
    <property type="project" value="UniProtKB-ARBA"/>
</dbReference>
<dbReference type="AlphaFoldDB" id="A0A1I1UGE9"/>
<gene>
    <name evidence="25" type="ORF">SAMN05216238_103206</name>
</gene>
<comment type="catalytic activity">
    <reaction evidence="22">
        <text>dodecanoyl-CoA + H2O = dodecanoate + CoA + H(+)</text>
        <dbReference type="Rhea" id="RHEA:30135"/>
        <dbReference type="ChEBI" id="CHEBI:15377"/>
        <dbReference type="ChEBI" id="CHEBI:15378"/>
        <dbReference type="ChEBI" id="CHEBI:18262"/>
        <dbReference type="ChEBI" id="CHEBI:57287"/>
        <dbReference type="ChEBI" id="CHEBI:57375"/>
    </reaction>
    <physiologicalReaction direction="left-to-right" evidence="22">
        <dbReference type="Rhea" id="RHEA:30136"/>
    </physiologicalReaction>
</comment>
<evidence type="ECO:0000259" key="24">
    <source>
        <dbReference type="Pfam" id="PF03061"/>
    </source>
</evidence>
<evidence type="ECO:0000256" key="1">
    <source>
        <dbReference type="ARBA" id="ARBA00004170"/>
    </source>
</evidence>
<dbReference type="EC" id="3.1.2.2" evidence="16"/>
<dbReference type="SUPFAM" id="SSF54637">
    <property type="entry name" value="Thioesterase/thiol ester dehydrase-isomerase"/>
    <property type="match status" value="1"/>
</dbReference>
<evidence type="ECO:0000256" key="6">
    <source>
        <dbReference type="ARBA" id="ARBA00022703"/>
    </source>
</evidence>
<evidence type="ECO:0000256" key="11">
    <source>
        <dbReference type="ARBA" id="ARBA00023136"/>
    </source>
</evidence>
<keyword evidence="7" id="KW-0378">Hydrolase</keyword>
<keyword evidence="8" id="KW-0276">Fatty acid metabolism</keyword>
<comment type="catalytic activity">
    <reaction evidence="23">
        <text>tetradecanoyl-CoA + H2O = tetradecanoate + CoA + H(+)</text>
        <dbReference type="Rhea" id="RHEA:40119"/>
        <dbReference type="ChEBI" id="CHEBI:15377"/>
        <dbReference type="ChEBI" id="CHEBI:15378"/>
        <dbReference type="ChEBI" id="CHEBI:30807"/>
        <dbReference type="ChEBI" id="CHEBI:57287"/>
        <dbReference type="ChEBI" id="CHEBI:57385"/>
    </reaction>
    <physiologicalReaction direction="left-to-right" evidence="23">
        <dbReference type="Rhea" id="RHEA:40120"/>
    </physiologicalReaction>
</comment>
<dbReference type="PANTHER" id="PTHR12418:SF19">
    <property type="entry name" value="ACYL-COENZYME A THIOESTERASE THEM4"/>
    <property type="match status" value="1"/>
</dbReference>
<keyword evidence="5" id="KW-0963">Cytoplasm</keyword>
<keyword evidence="12" id="KW-0966">Cell projection</keyword>
<dbReference type="OrthoDB" id="328435at2"/>
<evidence type="ECO:0000256" key="13">
    <source>
        <dbReference type="ARBA" id="ARBA00035852"/>
    </source>
</evidence>
<keyword evidence="4" id="KW-1003">Cell membrane</keyword>
<reference evidence="26" key="1">
    <citation type="submission" date="2016-10" db="EMBL/GenBank/DDBJ databases">
        <authorList>
            <person name="Varghese N."/>
            <person name="Submissions S."/>
        </authorList>
    </citation>
    <scope>NUCLEOTIDE SEQUENCE [LARGE SCALE GENOMIC DNA]</scope>
    <source>
        <strain evidence="26">DSM 22530</strain>
    </source>
</reference>
<sequence>MVRKIDKQDFMALAEQAYDTYEHKPENIFLFKFFQFDFDYNEEERTCTITCPINDLMLNPTGIVHGGVFSFIADTAMGHLNFHYKDAPYVTLDMNTTYFKAVSSGNIFATARYSKEGYKISFIECEIKNENDDVLCKTTATFYRYEKKK</sequence>
<dbReference type="PANTHER" id="PTHR12418">
    <property type="entry name" value="ACYL-COENZYME A THIOESTERASE THEM4"/>
    <property type="match status" value="1"/>
</dbReference>
<keyword evidence="26" id="KW-1185">Reference proteome</keyword>
<comment type="catalytic activity">
    <reaction evidence="21">
        <text>decanoyl-CoA + H2O = decanoate + CoA + H(+)</text>
        <dbReference type="Rhea" id="RHEA:40059"/>
        <dbReference type="ChEBI" id="CHEBI:15377"/>
        <dbReference type="ChEBI" id="CHEBI:15378"/>
        <dbReference type="ChEBI" id="CHEBI:27689"/>
        <dbReference type="ChEBI" id="CHEBI:57287"/>
        <dbReference type="ChEBI" id="CHEBI:61430"/>
    </reaction>
    <physiologicalReaction direction="left-to-right" evidence="21">
        <dbReference type="Rhea" id="RHEA:40060"/>
    </physiologicalReaction>
</comment>
<dbReference type="InterPro" id="IPR006683">
    <property type="entry name" value="Thioestr_dom"/>
</dbReference>
<dbReference type="Proteomes" id="UP000199474">
    <property type="component" value="Unassembled WGS sequence"/>
</dbReference>
<comment type="subcellular location">
    <subcellularLocation>
        <location evidence="3">Cell projection</location>
        <location evidence="3">Ruffle membrane</location>
    </subcellularLocation>
    <subcellularLocation>
        <location evidence="2">Cytoplasm</location>
    </subcellularLocation>
    <subcellularLocation>
        <location evidence="1">Membrane</location>
        <topology evidence="1">Peripheral membrane protein</topology>
    </subcellularLocation>
</comment>
<evidence type="ECO:0000256" key="4">
    <source>
        <dbReference type="ARBA" id="ARBA00022475"/>
    </source>
</evidence>
<protein>
    <recommendedName>
        <fullName evidence="17">Acyl-coenzyme A thioesterase THEM4</fullName>
        <ecNumber evidence="16">3.1.2.2</ecNumber>
    </recommendedName>
    <alternativeName>
        <fullName evidence="18">Thioesterase superfamily member 4</fullName>
    </alternativeName>
</protein>
<dbReference type="InterPro" id="IPR029069">
    <property type="entry name" value="HotDog_dom_sf"/>
</dbReference>
<evidence type="ECO:0000256" key="16">
    <source>
        <dbReference type="ARBA" id="ARBA00038848"/>
    </source>
</evidence>
<evidence type="ECO:0000256" key="18">
    <source>
        <dbReference type="ARBA" id="ARBA00043210"/>
    </source>
</evidence>
<dbReference type="EMBL" id="FOMR01000003">
    <property type="protein sequence ID" value="SFD69911.1"/>
    <property type="molecule type" value="Genomic_DNA"/>
</dbReference>
<evidence type="ECO:0000256" key="19">
    <source>
        <dbReference type="ARBA" id="ARBA00047588"/>
    </source>
</evidence>
<comment type="similarity">
    <text evidence="15">Belongs to the THEM4/THEM5 thioesterase family.</text>
</comment>
<keyword evidence="11" id="KW-0472">Membrane</keyword>
<evidence type="ECO:0000313" key="25">
    <source>
        <dbReference type="EMBL" id="SFD69911.1"/>
    </source>
</evidence>
<evidence type="ECO:0000256" key="5">
    <source>
        <dbReference type="ARBA" id="ARBA00022490"/>
    </source>
</evidence>
<organism evidence="25 26">
    <name type="scientific">Lentibacillus persicus</name>
    <dbReference type="NCBI Taxonomy" id="640948"/>
    <lineage>
        <taxon>Bacteria</taxon>
        <taxon>Bacillati</taxon>
        <taxon>Bacillota</taxon>
        <taxon>Bacilli</taxon>
        <taxon>Bacillales</taxon>
        <taxon>Bacillaceae</taxon>
        <taxon>Lentibacillus</taxon>
    </lineage>
</organism>
<keyword evidence="6" id="KW-0053">Apoptosis</keyword>
<evidence type="ECO:0000256" key="8">
    <source>
        <dbReference type="ARBA" id="ARBA00022832"/>
    </source>
</evidence>
<evidence type="ECO:0000256" key="15">
    <source>
        <dbReference type="ARBA" id="ARBA00038456"/>
    </source>
</evidence>
<evidence type="ECO:0000256" key="22">
    <source>
        <dbReference type="ARBA" id="ARBA00048074"/>
    </source>
</evidence>
<dbReference type="Gene3D" id="3.10.129.10">
    <property type="entry name" value="Hotdog Thioesterase"/>
    <property type="match status" value="1"/>
</dbReference>
<dbReference type="NCBIfam" id="TIGR00369">
    <property type="entry name" value="unchar_dom_1"/>
    <property type="match status" value="1"/>
</dbReference>
<evidence type="ECO:0000256" key="7">
    <source>
        <dbReference type="ARBA" id="ARBA00022801"/>
    </source>
</evidence>
<dbReference type="CDD" id="cd03443">
    <property type="entry name" value="PaaI_thioesterase"/>
    <property type="match status" value="1"/>
</dbReference>
<dbReference type="GO" id="GO:0006631">
    <property type="term" value="P:fatty acid metabolic process"/>
    <property type="evidence" value="ECO:0007669"/>
    <property type="project" value="UniProtKB-KW"/>
</dbReference>
<feature type="domain" description="Thioesterase" evidence="24">
    <location>
        <begin position="62"/>
        <end position="136"/>
    </location>
</feature>
<comment type="catalytic activity">
    <reaction evidence="14">
        <text>(9Z)-octadecenoyl-CoA + H2O = (9Z)-octadecenoate + CoA + H(+)</text>
        <dbReference type="Rhea" id="RHEA:40139"/>
        <dbReference type="ChEBI" id="CHEBI:15377"/>
        <dbReference type="ChEBI" id="CHEBI:15378"/>
        <dbReference type="ChEBI" id="CHEBI:30823"/>
        <dbReference type="ChEBI" id="CHEBI:57287"/>
        <dbReference type="ChEBI" id="CHEBI:57387"/>
    </reaction>
    <physiologicalReaction direction="left-to-right" evidence="14">
        <dbReference type="Rhea" id="RHEA:40140"/>
    </physiologicalReaction>
</comment>
<dbReference type="GO" id="GO:0016020">
    <property type="term" value="C:membrane"/>
    <property type="evidence" value="ECO:0007669"/>
    <property type="project" value="UniProtKB-SubCell"/>
</dbReference>
<evidence type="ECO:0000256" key="12">
    <source>
        <dbReference type="ARBA" id="ARBA00023273"/>
    </source>
</evidence>
<dbReference type="InterPro" id="IPR052365">
    <property type="entry name" value="THEM4/THEM5_acyl-CoA_thioest"/>
</dbReference>
<name>A0A1I1UGE9_9BACI</name>
<accession>A0A1I1UGE9</accession>
<evidence type="ECO:0000256" key="17">
    <source>
        <dbReference type="ARBA" id="ARBA00040123"/>
    </source>
</evidence>
<keyword evidence="10" id="KW-0443">Lipid metabolism</keyword>
<dbReference type="Pfam" id="PF03061">
    <property type="entry name" value="4HBT"/>
    <property type="match status" value="1"/>
</dbReference>
<comment type="catalytic activity">
    <reaction evidence="20">
        <text>hexadecanoyl-CoA + H2O = hexadecanoate + CoA + H(+)</text>
        <dbReference type="Rhea" id="RHEA:16645"/>
        <dbReference type="ChEBI" id="CHEBI:7896"/>
        <dbReference type="ChEBI" id="CHEBI:15377"/>
        <dbReference type="ChEBI" id="CHEBI:15378"/>
        <dbReference type="ChEBI" id="CHEBI:57287"/>
        <dbReference type="ChEBI" id="CHEBI:57379"/>
        <dbReference type="EC" id="3.1.2.2"/>
    </reaction>
    <physiologicalReaction direction="left-to-right" evidence="20">
        <dbReference type="Rhea" id="RHEA:16646"/>
    </physiologicalReaction>
</comment>